<evidence type="ECO:0000259" key="2">
    <source>
        <dbReference type="PROSITE" id="PS50405"/>
    </source>
</evidence>
<comment type="similarity">
    <text evidence="1">Belongs to the GST superfamily.</text>
</comment>
<dbReference type="GO" id="GO:0005737">
    <property type="term" value="C:cytoplasm"/>
    <property type="evidence" value="ECO:0007669"/>
    <property type="project" value="TreeGrafter"/>
</dbReference>
<dbReference type="AlphaFoldDB" id="A0A448YMH3"/>
<dbReference type="InterPro" id="IPR004046">
    <property type="entry name" value="GST_C"/>
</dbReference>
<dbReference type="GO" id="GO:0005634">
    <property type="term" value="C:nucleus"/>
    <property type="evidence" value="ECO:0007669"/>
    <property type="project" value="TreeGrafter"/>
</dbReference>
<dbReference type="InterPro" id="IPR036249">
    <property type="entry name" value="Thioredoxin-like_sf"/>
</dbReference>
<dbReference type="FunFam" id="3.40.30.10:FF:000142">
    <property type="entry name" value="Elongation factor 1 gamma"/>
    <property type="match status" value="1"/>
</dbReference>
<dbReference type="FunFam" id="1.20.1050.10:FF:000006">
    <property type="entry name" value="Elongation factor 1 gamma"/>
    <property type="match status" value="1"/>
</dbReference>
<dbReference type="Pfam" id="PF02798">
    <property type="entry name" value="GST_N"/>
    <property type="match status" value="1"/>
</dbReference>
<dbReference type="GO" id="GO:0006414">
    <property type="term" value="P:translational elongation"/>
    <property type="evidence" value="ECO:0007669"/>
    <property type="project" value="TreeGrafter"/>
</dbReference>
<reference evidence="3 4" key="1">
    <citation type="submission" date="2018-12" db="EMBL/GenBank/DDBJ databases">
        <authorList>
            <person name="Tiukova I."/>
            <person name="Dainat J."/>
        </authorList>
    </citation>
    <scope>NUCLEOTIDE SEQUENCE [LARGE SCALE GENOMIC DNA]</scope>
</reference>
<dbReference type="InParanoid" id="A0A448YMH3"/>
<dbReference type="CDD" id="cd03181">
    <property type="entry name" value="GST_C_EF1Bgamma_like"/>
    <property type="match status" value="1"/>
</dbReference>
<organism evidence="3 4">
    <name type="scientific">Brettanomyces naardenensis</name>
    <name type="common">Yeast</name>
    <dbReference type="NCBI Taxonomy" id="13370"/>
    <lineage>
        <taxon>Eukaryota</taxon>
        <taxon>Fungi</taxon>
        <taxon>Dikarya</taxon>
        <taxon>Ascomycota</taxon>
        <taxon>Saccharomycotina</taxon>
        <taxon>Pichiomycetes</taxon>
        <taxon>Pichiales</taxon>
        <taxon>Pichiaceae</taxon>
        <taxon>Brettanomyces</taxon>
    </lineage>
</organism>
<evidence type="ECO:0000313" key="3">
    <source>
        <dbReference type="EMBL" id="VEU22149.1"/>
    </source>
</evidence>
<dbReference type="Pfam" id="PF00043">
    <property type="entry name" value="GST_C"/>
    <property type="match status" value="1"/>
</dbReference>
<dbReference type="InterPro" id="IPR036282">
    <property type="entry name" value="Glutathione-S-Trfase_C_sf"/>
</dbReference>
<feature type="domain" description="GST C-terminal" evidence="2">
    <location>
        <begin position="123"/>
        <end position="252"/>
    </location>
</feature>
<dbReference type="STRING" id="13370.A0A448YMH3"/>
<dbReference type="InterPro" id="IPR050802">
    <property type="entry name" value="EF-GSTs"/>
</dbReference>
<evidence type="ECO:0000256" key="1">
    <source>
        <dbReference type="RuleBase" id="RU003494"/>
    </source>
</evidence>
<dbReference type="PROSITE" id="PS50405">
    <property type="entry name" value="GST_CTER"/>
    <property type="match status" value="1"/>
</dbReference>
<dbReference type="Gene3D" id="3.40.30.10">
    <property type="entry name" value="Glutaredoxin"/>
    <property type="match status" value="1"/>
</dbReference>
<dbReference type="EMBL" id="CAACVR010000018">
    <property type="protein sequence ID" value="VEU22149.1"/>
    <property type="molecule type" value="Genomic_DNA"/>
</dbReference>
<dbReference type="SUPFAM" id="SSF47616">
    <property type="entry name" value="GST C-terminal domain-like"/>
    <property type="match status" value="1"/>
</dbReference>
<protein>
    <submittedName>
        <fullName evidence="3">DEKNAAE103127</fullName>
    </submittedName>
</protein>
<dbReference type="InterPro" id="IPR010987">
    <property type="entry name" value="Glutathione-S-Trfase_C-like"/>
</dbReference>
<dbReference type="InterPro" id="IPR004045">
    <property type="entry name" value="Glutathione_S-Trfase_N"/>
</dbReference>
<gene>
    <name evidence="3" type="ORF">BRENAR_LOCUS2881</name>
</gene>
<dbReference type="PANTHER" id="PTHR43986">
    <property type="entry name" value="ELONGATION FACTOR 1-GAMMA"/>
    <property type="match status" value="1"/>
</dbReference>
<dbReference type="PANTHER" id="PTHR43986:SF1">
    <property type="entry name" value="ELONGATION FACTOR 1-GAMMA"/>
    <property type="match status" value="1"/>
</dbReference>
<keyword evidence="4" id="KW-1185">Reference proteome</keyword>
<accession>A0A448YMH3</accession>
<name>A0A448YMH3_BRENA</name>
<dbReference type="OrthoDB" id="249703at2759"/>
<dbReference type="Proteomes" id="UP000290900">
    <property type="component" value="Unassembled WGS sequence"/>
</dbReference>
<dbReference type="SUPFAM" id="SSF52833">
    <property type="entry name" value="Thioredoxin-like"/>
    <property type="match status" value="1"/>
</dbReference>
<dbReference type="Gene3D" id="1.20.1050.10">
    <property type="match status" value="1"/>
</dbReference>
<proteinExistence type="inferred from homology"/>
<sequence length="254" mass="28932">MSYRHFVRGRLATSKLFIDCYSSANCTSHRTFHSSTFCLNTMSQGILYGTNETRSILPVGLIKVFGLDIEIKPKATAEHAASFPLKRAPSFIDPTGYKIHEAIAVIFYFVRLHDKNSPLIGNNDKEKASILQYLSFATGDFMVAVSLVIGGLLGRVPYNEEVVEANKKTIDYYIKLLEDDLKDKEYLVGDRLTVADLFVATTFYRPITLWLGKEWREGHPIFVKWFSKVIKSEFIGWFFDDLKWADEPVGPPKK</sequence>
<evidence type="ECO:0000313" key="4">
    <source>
        <dbReference type="Proteomes" id="UP000290900"/>
    </source>
</evidence>